<organism evidence="9 10">
    <name type="scientific">Pelistega ratti</name>
    <dbReference type="NCBI Taxonomy" id="2652177"/>
    <lineage>
        <taxon>Bacteria</taxon>
        <taxon>Pseudomonadati</taxon>
        <taxon>Pseudomonadota</taxon>
        <taxon>Betaproteobacteria</taxon>
        <taxon>Burkholderiales</taxon>
        <taxon>Alcaligenaceae</taxon>
        <taxon>Pelistega</taxon>
    </lineage>
</organism>
<dbReference type="AlphaFoldDB" id="A0A6L9Y391"/>
<keyword evidence="4 6" id="KW-0460">Magnesium</keyword>
<sequence>MLRITSINVNGIRSATKKGLMEWLAKHQADIVCLQEIKISDADLTDDLRHPLHYQGQFNHAVKKGYSGVGIYTHLPVKTYTLGMESEEFDTEGRLICADFGTFTVVSAYLPSGSSSPERQEAKFRFLDQFGPWIDKMMQHYKETGHDYIICGDWNIAHKEIDLKNWKGNLKNSGFTPEERAWMSDLFDRRGFVDVFRTLNPSADQYTWWSNRGQAWAKNVGWRIDYHVATPGIAAKAKAASIYKDERFSDHAPLTIDYDV</sequence>
<dbReference type="SUPFAM" id="SSF56219">
    <property type="entry name" value="DNase I-like"/>
    <property type="match status" value="1"/>
</dbReference>
<feature type="site" description="Interaction with DNA substrate" evidence="7">
    <location>
        <position position="251"/>
    </location>
</feature>
<dbReference type="CDD" id="cd10281">
    <property type="entry name" value="Nape_like_AP-endo"/>
    <property type="match status" value="1"/>
</dbReference>
<feature type="binding site" evidence="6">
    <location>
        <position position="153"/>
    </location>
    <ligand>
        <name>Mg(2+)</name>
        <dbReference type="ChEBI" id="CHEBI:18420"/>
        <label>1</label>
    </ligand>
</feature>
<dbReference type="PROSITE" id="PS51435">
    <property type="entry name" value="AP_NUCLEASE_F1_4"/>
    <property type="match status" value="1"/>
</dbReference>
<dbReference type="RefSeq" id="WP_159991211.1">
    <property type="nucleotide sequence ID" value="NZ_CP047165.1"/>
</dbReference>
<keyword evidence="10" id="KW-1185">Reference proteome</keyword>
<dbReference type="Gene3D" id="3.60.10.10">
    <property type="entry name" value="Endonuclease/exonuclease/phosphatase"/>
    <property type="match status" value="1"/>
</dbReference>
<evidence type="ECO:0000256" key="1">
    <source>
        <dbReference type="ARBA" id="ARBA00007092"/>
    </source>
</evidence>
<protein>
    <submittedName>
        <fullName evidence="9">Exodeoxyribonuclease III</fullName>
        <ecNumber evidence="9">3.1.11.2</ecNumber>
    </submittedName>
</protein>
<dbReference type="InterPro" id="IPR004808">
    <property type="entry name" value="AP_endonuc_1"/>
</dbReference>
<feature type="active site" description="Proton donor/acceptor" evidence="5">
    <location>
        <position position="153"/>
    </location>
</feature>
<feature type="binding site" evidence="6">
    <location>
        <position position="251"/>
    </location>
    <ligand>
        <name>Mg(2+)</name>
        <dbReference type="ChEBI" id="CHEBI:18420"/>
        <label>1</label>
    </ligand>
</feature>
<feature type="binding site" evidence="6">
    <location>
        <position position="155"/>
    </location>
    <ligand>
        <name>Mg(2+)</name>
        <dbReference type="ChEBI" id="CHEBI:18420"/>
        <label>1</label>
    </ligand>
</feature>
<keyword evidence="6" id="KW-0464">Manganese</keyword>
<evidence type="ECO:0000256" key="4">
    <source>
        <dbReference type="ARBA" id="ARBA00022842"/>
    </source>
</evidence>
<dbReference type="PANTHER" id="PTHR22748">
    <property type="entry name" value="AP ENDONUCLEASE"/>
    <property type="match status" value="1"/>
</dbReference>
<evidence type="ECO:0000256" key="3">
    <source>
        <dbReference type="ARBA" id="ARBA00022801"/>
    </source>
</evidence>
<dbReference type="EC" id="3.1.11.2" evidence="9"/>
<dbReference type="NCBIfam" id="TIGR00633">
    <property type="entry name" value="xth"/>
    <property type="match status" value="1"/>
</dbReference>
<evidence type="ECO:0000313" key="9">
    <source>
        <dbReference type="EMBL" id="NEN74832.1"/>
    </source>
</evidence>
<evidence type="ECO:0000256" key="2">
    <source>
        <dbReference type="ARBA" id="ARBA00022723"/>
    </source>
</evidence>
<evidence type="ECO:0000256" key="5">
    <source>
        <dbReference type="PIRSR" id="PIRSR604808-1"/>
    </source>
</evidence>
<dbReference type="InterPro" id="IPR036691">
    <property type="entry name" value="Endo/exonu/phosph_ase_sf"/>
</dbReference>
<gene>
    <name evidence="9" type="primary">xth</name>
    <name evidence="9" type="ORF">F9B74_00605</name>
</gene>
<reference evidence="9 10" key="1">
    <citation type="submission" date="2020-02" db="EMBL/GenBank/DDBJ databases">
        <title>Pelistega sp. NLN82 were isolated from wild rodents of the Hainan Island.</title>
        <authorList>
            <person name="Niu N."/>
            <person name="Zhou J."/>
        </authorList>
    </citation>
    <scope>NUCLEOTIDE SEQUENCE [LARGE SCALE GENOMIC DNA]</scope>
    <source>
        <strain evidence="9 10">NLN82</strain>
    </source>
</reference>
<keyword evidence="3 9" id="KW-0378">Hydrolase</keyword>
<feature type="active site" evidence="5">
    <location>
        <position position="109"/>
    </location>
</feature>
<dbReference type="Pfam" id="PF03372">
    <property type="entry name" value="Exo_endo_phos"/>
    <property type="match status" value="1"/>
</dbReference>
<dbReference type="InterPro" id="IPR020847">
    <property type="entry name" value="AP_endonuclease_F1_BS"/>
</dbReference>
<name>A0A6L9Y391_9BURK</name>
<dbReference type="FunFam" id="3.60.10.10:FF:000026">
    <property type="entry name" value="Exodeoxyribonuclease III"/>
    <property type="match status" value="1"/>
</dbReference>
<feature type="active site" description="Proton acceptor" evidence="5">
    <location>
        <position position="251"/>
    </location>
</feature>
<dbReference type="GO" id="GO:0003677">
    <property type="term" value="F:DNA binding"/>
    <property type="evidence" value="ECO:0007669"/>
    <property type="project" value="InterPro"/>
</dbReference>
<dbReference type="PANTHER" id="PTHR22748:SF6">
    <property type="entry name" value="DNA-(APURINIC OR APYRIMIDINIC SITE) ENDONUCLEASE"/>
    <property type="match status" value="1"/>
</dbReference>
<feature type="binding site" evidence="6">
    <location>
        <position position="250"/>
    </location>
    <ligand>
        <name>Mg(2+)</name>
        <dbReference type="ChEBI" id="CHEBI:18420"/>
        <label>1</label>
    </ligand>
</feature>
<dbReference type="GO" id="GO:0008311">
    <property type="term" value="F:double-stranded DNA 3'-5' DNA exonuclease activity"/>
    <property type="evidence" value="ECO:0007669"/>
    <property type="project" value="UniProtKB-EC"/>
</dbReference>
<comment type="cofactor">
    <cofactor evidence="6">
        <name>Mg(2+)</name>
        <dbReference type="ChEBI" id="CHEBI:18420"/>
    </cofactor>
    <cofactor evidence="6">
        <name>Mn(2+)</name>
        <dbReference type="ChEBI" id="CHEBI:29035"/>
    </cofactor>
    <text evidence="6">Probably binds two magnesium or manganese ions per subunit.</text>
</comment>
<proteinExistence type="inferred from homology"/>
<dbReference type="GO" id="GO:0046872">
    <property type="term" value="F:metal ion binding"/>
    <property type="evidence" value="ECO:0007669"/>
    <property type="project" value="UniProtKB-KW"/>
</dbReference>
<dbReference type="GO" id="GO:0008081">
    <property type="term" value="F:phosphoric diester hydrolase activity"/>
    <property type="evidence" value="ECO:0007669"/>
    <property type="project" value="TreeGrafter"/>
</dbReference>
<evidence type="ECO:0000256" key="6">
    <source>
        <dbReference type="PIRSR" id="PIRSR604808-2"/>
    </source>
</evidence>
<dbReference type="PROSITE" id="PS00726">
    <property type="entry name" value="AP_NUCLEASE_F1_1"/>
    <property type="match status" value="1"/>
</dbReference>
<accession>A0A6L9Y391</accession>
<feature type="domain" description="Endonuclease/exonuclease/phosphatase" evidence="8">
    <location>
        <begin position="6"/>
        <end position="251"/>
    </location>
</feature>
<evidence type="ECO:0000256" key="7">
    <source>
        <dbReference type="PIRSR" id="PIRSR604808-3"/>
    </source>
</evidence>
<feature type="site" description="Transition state stabilizer" evidence="7">
    <location>
        <position position="155"/>
    </location>
</feature>
<feature type="binding site" evidence="6">
    <location>
        <position position="36"/>
    </location>
    <ligand>
        <name>Mg(2+)</name>
        <dbReference type="ChEBI" id="CHEBI:18420"/>
        <label>1</label>
    </ligand>
</feature>
<keyword evidence="2 6" id="KW-0479">Metal-binding</keyword>
<dbReference type="EMBL" id="JAAGYR010000001">
    <property type="protein sequence ID" value="NEN74832.1"/>
    <property type="molecule type" value="Genomic_DNA"/>
</dbReference>
<dbReference type="GO" id="GO:0003906">
    <property type="term" value="F:DNA-(apurinic or apyrimidinic site) endonuclease activity"/>
    <property type="evidence" value="ECO:0007669"/>
    <property type="project" value="TreeGrafter"/>
</dbReference>
<comment type="caution">
    <text evidence="9">The sequence shown here is derived from an EMBL/GenBank/DDBJ whole genome shotgun (WGS) entry which is preliminary data.</text>
</comment>
<dbReference type="Proteomes" id="UP000477651">
    <property type="component" value="Unassembled WGS sequence"/>
</dbReference>
<dbReference type="NCBIfam" id="TIGR00195">
    <property type="entry name" value="exoDNase_III"/>
    <property type="match status" value="1"/>
</dbReference>
<feature type="site" description="Important for catalytic activity" evidence="7">
    <location>
        <position position="225"/>
    </location>
</feature>
<comment type="similarity">
    <text evidence="1">Belongs to the DNA repair enzymes AP/ExoA family.</text>
</comment>
<evidence type="ECO:0000313" key="10">
    <source>
        <dbReference type="Proteomes" id="UP000477651"/>
    </source>
</evidence>
<dbReference type="GO" id="GO:0006284">
    <property type="term" value="P:base-excision repair"/>
    <property type="evidence" value="ECO:0007669"/>
    <property type="project" value="TreeGrafter"/>
</dbReference>
<feature type="binding site" evidence="6">
    <location>
        <position position="8"/>
    </location>
    <ligand>
        <name>Mg(2+)</name>
        <dbReference type="ChEBI" id="CHEBI:18420"/>
        <label>1</label>
    </ligand>
</feature>
<dbReference type="InterPro" id="IPR005135">
    <property type="entry name" value="Endo/exonuclease/phosphatase"/>
</dbReference>
<evidence type="ECO:0000259" key="8">
    <source>
        <dbReference type="Pfam" id="PF03372"/>
    </source>
</evidence>